<dbReference type="AlphaFoldDB" id="A0A6J4I5M5"/>
<organism evidence="1">
    <name type="scientific">uncultured Arthrobacter sp</name>
    <dbReference type="NCBI Taxonomy" id="114050"/>
    <lineage>
        <taxon>Bacteria</taxon>
        <taxon>Bacillati</taxon>
        <taxon>Actinomycetota</taxon>
        <taxon>Actinomycetes</taxon>
        <taxon>Micrococcales</taxon>
        <taxon>Micrococcaceae</taxon>
        <taxon>Arthrobacter</taxon>
        <taxon>environmental samples</taxon>
    </lineage>
</organism>
<reference evidence="1" key="1">
    <citation type="submission" date="2020-02" db="EMBL/GenBank/DDBJ databases">
        <authorList>
            <person name="Meier V. D."/>
        </authorList>
    </citation>
    <scope>NUCLEOTIDE SEQUENCE</scope>
    <source>
        <strain evidence="1">AVDCRST_MAG83</strain>
    </source>
</reference>
<protein>
    <submittedName>
        <fullName evidence="1">Uncharacterized protein</fullName>
    </submittedName>
</protein>
<proteinExistence type="predicted"/>
<dbReference type="EMBL" id="CADCTE010000101">
    <property type="protein sequence ID" value="CAA9243297.1"/>
    <property type="molecule type" value="Genomic_DNA"/>
</dbReference>
<sequence length="40" mass="4297">MRADVSLHEGTPVIVMAMNPRGQVTAEVSKTRSTPVELTS</sequence>
<name>A0A6J4I5M5_9MICC</name>
<gene>
    <name evidence="1" type="ORF">AVDCRST_MAG83-2095</name>
</gene>
<accession>A0A6J4I5M5</accession>
<evidence type="ECO:0000313" key="1">
    <source>
        <dbReference type="EMBL" id="CAA9243297.1"/>
    </source>
</evidence>